<name>A0A5E4RIV3_9BURK</name>
<evidence type="ECO:0000256" key="8">
    <source>
        <dbReference type="SAM" id="Phobius"/>
    </source>
</evidence>
<keyword evidence="4 8" id="KW-0812">Transmembrane</keyword>
<accession>A0A5E4RIV3</accession>
<dbReference type="Pfam" id="PF07690">
    <property type="entry name" value="MFS_1"/>
    <property type="match status" value="1"/>
</dbReference>
<keyword evidence="2" id="KW-0813">Transport</keyword>
<gene>
    <name evidence="10" type="ORF">PAQ31011_00182</name>
</gene>
<feature type="transmembrane region" description="Helical" evidence="8">
    <location>
        <begin position="378"/>
        <end position="400"/>
    </location>
</feature>
<feature type="transmembrane region" description="Helical" evidence="8">
    <location>
        <begin position="65"/>
        <end position="86"/>
    </location>
</feature>
<feature type="transmembrane region" description="Helical" evidence="8">
    <location>
        <begin position="318"/>
        <end position="337"/>
    </location>
</feature>
<feature type="domain" description="Major facilitator superfamily (MFS) profile" evidence="9">
    <location>
        <begin position="24"/>
        <end position="433"/>
    </location>
</feature>
<dbReference type="Gene3D" id="1.20.1250.20">
    <property type="entry name" value="MFS general substrate transporter like domains"/>
    <property type="match status" value="2"/>
</dbReference>
<feature type="transmembrane region" description="Helical" evidence="8">
    <location>
        <begin position="197"/>
        <end position="216"/>
    </location>
</feature>
<keyword evidence="6 8" id="KW-1133">Transmembrane helix</keyword>
<evidence type="ECO:0000256" key="1">
    <source>
        <dbReference type="ARBA" id="ARBA00004651"/>
    </source>
</evidence>
<evidence type="ECO:0000256" key="4">
    <source>
        <dbReference type="ARBA" id="ARBA00022692"/>
    </source>
</evidence>
<dbReference type="PANTHER" id="PTHR43528:SF7">
    <property type="entry name" value="MFS TRANSPORTER"/>
    <property type="match status" value="1"/>
</dbReference>
<keyword evidence="3" id="KW-1003">Cell membrane</keyword>
<evidence type="ECO:0000313" key="11">
    <source>
        <dbReference type="Proteomes" id="UP000366819"/>
    </source>
</evidence>
<protein>
    <submittedName>
        <fullName evidence="10">MFS transporter</fullName>
    </submittedName>
</protein>
<keyword evidence="5" id="KW-0769">Symport</keyword>
<keyword evidence="7 8" id="KW-0472">Membrane</keyword>
<feature type="transmembrane region" description="Helical" evidence="8">
    <location>
        <begin position="162"/>
        <end position="185"/>
    </location>
</feature>
<sequence length="440" mass="47690">MTSTPVPIKAVSSGRAMSMGDIKTLMLASLGGALEYYDFIVAVFFTKLLATVFFPPQTPEWLAQLEVFCIFAAGYLVRPIGGIFFAHFGDRIGRKKMFALSLFLMAAPTLLIGLLPSYAMIGLVAPLLFLLCRVLQGLSVGGEVPGAWIFCAEHVRRDRVGLACGLLMSGLCTGILLGALSAKFLIGNMDPESLKTWGWRLPFIAGGVFGLISVYLRRYLQETPVFEAMRAKREADARLPLAIVLKQHRKALVFGLLATWVFSGIFVVYFLYTPTYLQTQFHLAPKEVFANNSWSIFGLIIGSTFAGWAADKIGGGRAYALGSLAMLVVTAAFYMSLGSTSQLVWPLYIAGGFLIGTITLGPYIIVKSFPAEVRFTGFALSYNTAYAVFGGTAPAIAAFLVGKQGLTMAPAWYIAALCVLGLLIGLVWRAPDHERLGVQH</sequence>
<dbReference type="RefSeq" id="WP_246179264.1">
    <property type="nucleotide sequence ID" value="NZ_CABPSN010000001.1"/>
</dbReference>
<evidence type="ECO:0000256" key="6">
    <source>
        <dbReference type="ARBA" id="ARBA00022989"/>
    </source>
</evidence>
<dbReference type="InterPro" id="IPR036259">
    <property type="entry name" value="MFS_trans_sf"/>
</dbReference>
<evidence type="ECO:0000256" key="3">
    <source>
        <dbReference type="ARBA" id="ARBA00022475"/>
    </source>
</evidence>
<dbReference type="PANTHER" id="PTHR43528">
    <property type="entry name" value="ALPHA-KETOGLUTARATE PERMEASE"/>
    <property type="match status" value="1"/>
</dbReference>
<comment type="subcellular location">
    <subcellularLocation>
        <location evidence="1">Cell membrane</location>
        <topology evidence="1">Multi-pass membrane protein</topology>
    </subcellularLocation>
</comment>
<evidence type="ECO:0000256" key="2">
    <source>
        <dbReference type="ARBA" id="ARBA00022448"/>
    </source>
</evidence>
<evidence type="ECO:0000256" key="5">
    <source>
        <dbReference type="ARBA" id="ARBA00022847"/>
    </source>
</evidence>
<dbReference type="InterPro" id="IPR020846">
    <property type="entry name" value="MFS_dom"/>
</dbReference>
<feature type="transmembrane region" description="Helical" evidence="8">
    <location>
        <begin position="292"/>
        <end position="311"/>
    </location>
</feature>
<dbReference type="SUPFAM" id="SSF103473">
    <property type="entry name" value="MFS general substrate transporter"/>
    <property type="match status" value="1"/>
</dbReference>
<evidence type="ECO:0000313" key="10">
    <source>
        <dbReference type="EMBL" id="VVD62771.1"/>
    </source>
</evidence>
<keyword evidence="11" id="KW-1185">Reference proteome</keyword>
<proteinExistence type="predicted"/>
<dbReference type="GO" id="GO:0015293">
    <property type="term" value="F:symporter activity"/>
    <property type="evidence" value="ECO:0007669"/>
    <property type="project" value="UniProtKB-KW"/>
</dbReference>
<evidence type="ECO:0000256" key="7">
    <source>
        <dbReference type="ARBA" id="ARBA00023136"/>
    </source>
</evidence>
<dbReference type="EMBL" id="CABPSN010000001">
    <property type="protein sequence ID" value="VVD62771.1"/>
    <property type="molecule type" value="Genomic_DNA"/>
</dbReference>
<feature type="transmembrane region" description="Helical" evidence="8">
    <location>
        <begin position="412"/>
        <end position="430"/>
    </location>
</feature>
<dbReference type="InterPro" id="IPR011701">
    <property type="entry name" value="MFS"/>
</dbReference>
<feature type="transmembrane region" description="Helical" evidence="8">
    <location>
        <begin position="251"/>
        <end position="272"/>
    </location>
</feature>
<dbReference type="Proteomes" id="UP000366819">
    <property type="component" value="Unassembled WGS sequence"/>
</dbReference>
<feature type="transmembrane region" description="Helical" evidence="8">
    <location>
        <begin position="98"/>
        <end position="121"/>
    </location>
</feature>
<dbReference type="GO" id="GO:0005886">
    <property type="term" value="C:plasma membrane"/>
    <property type="evidence" value="ECO:0007669"/>
    <property type="project" value="UniProtKB-SubCell"/>
</dbReference>
<evidence type="ECO:0000259" key="9">
    <source>
        <dbReference type="PROSITE" id="PS50850"/>
    </source>
</evidence>
<dbReference type="PROSITE" id="PS50850">
    <property type="entry name" value="MFS"/>
    <property type="match status" value="1"/>
</dbReference>
<feature type="transmembrane region" description="Helical" evidence="8">
    <location>
        <begin position="343"/>
        <end position="366"/>
    </location>
</feature>
<reference evidence="10 11" key="1">
    <citation type="submission" date="2019-08" db="EMBL/GenBank/DDBJ databases">
        <authorList>
            <person name="Peeters C."/>
        </authorList>
    </citation>
    <scope>NUCLEOTIDE SEQUENCE [LARGE SCALE GENOMIC DNA]</scope>
    <source>
        <strain evidence="10 11">LMG 31011</strain>
    </source>
</reference>
<dbReference type="AlphaFoldDB" id="A0A5E4RIV3"/>
<feature type="transmembrane region" description="Helical" evidence="8">
    <location>
        <begin position="25"/>
        <end position="45"/>
    </location>
</feature>
<dbReference type="InterPro" id="IPR051084">
    <property type="entry name" value="H+-coupled_symporters"/>
</dbReference>
<organism evidence="10 11">
    <name type="scientific">Pandoraea aquatica</name>
    <dbReference type="NCBI Taxonomy" id="2508290"/>
    <lineage>
        <taxon>Bacteria</taxon>
        <taxon>Pseudomonadati</taxon>
        <taxon>Pseudomonadota</taxon>
        <taxon>Betaproteobacteria</taxon>
        <taxon>Burkholderiales</taxon>
        <taxon>Burkholderiaceae</taxon>
        <taxon>Pandoraea</taxon>
    </lineage>
</organism>